<accession>A0A9N8W178</accession>
<protein>
    <submittedName>
        <fullName evidence="1">27873_t:CDS:1</fullName>
    </submittedName>
</protein>
<dbReference type="Proteomes" id="UP000789405">
    <property type="component" value="Unassembled WGS sequence"/>
</dbReference>
<organism evidence="1 2">
    <name type="scientific">Dentiscutata erythropus</name>
    <dbReference type="NCBI Taxonomy" id="1348616"/>
    <lineage>
        <taxon>Eukaryota</taxon>
        <taxon>Fungi</taxon>
        <taxon>Fungi incertae sedis</taxon>
        <taxon>Mucoromycota</taxon>
        <taxon>Glomeromycotina</taxon>
        <taxon>Glomeromycetes</taxon>
        <taxon>Diversisporales</taxon>
        <taxon>Gigasporaceae</taxon>
        <taxon>Dentiscutata</taxon>
    </lineage>
</organism>
<name>A0A9N8W178_9GLOM</name>
<dbReference type="EMBL" id="CAJVPY010000351">
    <property type="protein sequence ID" value="CAG8467445.1"/>
    <property type="molecule type" value="Genomic_DNA"/>
</dbReference>
<evidence type="ECO:0000313" key="1">
    <source>
        <dbReference type="EMBL" id="CAG8467445.1"/>
    </source>
</evidence>
<reference evidence="1" key="1">
    <citation type="submission" date="2021-06" db="EMBL/GenBank/DDBJ databases">
        <authorList>
            <person name="Kallberg Y."/>
            <person name="Tangrot J."/>
            <person name="Rosling A."/>
        </authorList>
    </citation>
    <scope>NUCLEOTIDE SEQUENCE</scope>
    <source>
        <strain evidence="1">MA453B</strain>
    </source>
</reference>
<evidence type="ECO:0000313" key="2">
    <source>
        <dbReference type="Proteomes" id="UP000789405"/>
    </source>
</evidence>
<gene>
    <name evidence="1" type="ORF">DERYTH_LOCUS1295</name>
</gene>
<keyword evidence="2" id="KW-1185">Reference proteome</keyword>
<dbReference type="AlphaFoldDB" id="A0A9N8W178"/>
<sequence length="39" mass="4559">MSRVKKLISYKCVRMKTKNHFSNVKSLSTKITKTPIITF</sequence>
<comment type="caution">
    <text evidence="1">The sequence shown here is derived from an EMBL/GenBank/DDBJ whole genome shotgun (WGS) entry which is preliminary data.</text>
</comment>
<proteinExistence type="predicted"/>